<dbReference type="InterPro" id="IPR017867">
    <property type="entry name" value="Tyr_phospatase_low_mol_wt"/>
</dbReference>
<evidence type="ECO:0000313" key="8">
    <source>
        <dbReference type="EMBL" id="ACV35259.1"/>
    </source>
</evidence>
<comment type="similarity">
    <text evidence="1">Belongs to the low molecular weight phosphotyrosine protein phosphatase family.</text>
</comment>
<dbReference type="Gene3D" id="3.40.50.2300">
    <property type="match status" value="1"/>
</dbReference>
<evidence type="ECO:0000256" key="4">
    <source>
        <dbReference type="ARBA" id="ARBA00022912"/>
    </source>
</evidence>
<evidence type="ECO:0000256" key="2">
    <source>
        <dbReference type="ARBA" id="ARBA00013064"/>
    </source>
</evidence>
<dbReference type="OrthoDB" id="9793058at2"/>
<evidence type="ECO:0000256" key="5">
    <source>
        <dbReference type="ARBA" id="ARBA00051722"/>
    </source>
</evidence>
<dbReference type="InterPro" id="IPR023485">
    <property type="entry name" value="Ptyr_pPase"/>
</dbReference>
<feature type="active site" description="Proton donor" evidence="6">
    <location>
        <position position="118"/>
    </location>
</feature>
<protein>
    <recommendedName>
        <fullName evidence="2">protein-tyrosine-phosphatase</fullName>
        <ecNumber evidence="2">3.1.3.48</ecNumber>
    </recommendedName>
</protein>
<evidence type="ECO:0000256" key="1">
    <source>
        <dbReference type="ARBA" id="ARBA00011063"/>
    </source>
</evidence>
<dbReference type="EC" id="3.1.3.48" evidence="2"/>
<evidence type="ECO:0000256" key="6">
    <source>
        <dbReference type="PIRSR" id="PIRSR617867-1"/>
    </source>
</evidence>
<dbReference type="InterPro" id="IPR050438">
    <property type="entry name" value="LMW_PTPase"/>
</dbReference>
<dbReference type="AlphaFoldDB" id="C7RM10"/>
<dbReference type="PANTHER" id="PTHR11717">
    <property type="entry name" value="LOW MOLECULAR WEIGHT PROTEIN TYROSINE PHOSPHATASE"/>
    <property type="match status" value="1"/>
</dbReference>
<comment type="catalytic activity">
    <reaction evidence="5">
        <text>O-phospho-L-tyrosyl-[protein] + H2O = L-tyrosyl-[protein] + phosphate</text>
        <dbReference type="Rhea" id="RHEA:10684"/>
        <dbReference type="Rhea" id="RHEA-COMP:10136"/>
        <dbReference type="Rhea" id="RHEA-COMP:20101"/>
        <dbReference type="ChEBI" id="CHEBI:15377"/>
        <dbReference type="ChEBI" id="CHEBI:43474"/>
        <dbReference type="ChEBI" id="CHEBI:46858"/>
        <dbReference type="ChEBI" id="CHEBI:61978"/>
        <dbReference type="EC" id="3.1.3.48"/>
    </reaction>
</comment>
<dbReference type="InterPro" id="IPR036196">
    <property type="entry name" value="Ptyr_pPase_sf"/>
</dbReference>
<feature type="active site" evidence="6">
    <location>
        <position position="15"/>
    </location>
</feature>
<accession>C7RM10</accession>
<dbReference type="HOGENOM" id="CLU_071415_1_1_4"/>
<dbReference type="EMBL" id="CP001715">
    <property type="protein sequence ID" value="ACV35259.1"/>
    <property type="molecule type" value="Genomic_DNA"/>
</dbReference>
<proteinExistence type="inferred from homology"/>
<feature type="active site" description="Nucleophile" evidence="6">
    <location>
        <position position="9"/>
    </location>
</feature>
<name>C7RM10_ACCRE</name>
<evidence type="ECO:0000256" key="3">
    <source>
        <dbReference type="ARBA" id="ARBA00022801"/>
    </source>
</evidence>
<sequence length="147" mass="16546">MFKRVLTVCTGNICRSPAAEFLLRRRIEEVGRPVEAHSAGIGALVNHPAEETTRTMLQARGVDLSVHRASQLTPERLRWAELILVMEKHHRDAVLAMDPTARGKTFLLGHWTQTEIPDPYRRGDAAHAEALRLIEAAVEPWVHKLCC</sequence>
<keyword evidence="4" id="KW-0904">Protein phosphatase</keyword>
<dbReference type="SUPFAM" id="SSF52788">
    <property type="entry name" value="Phosphotyrosine protein phosphatases I"/>
    <property type="match status" value="1"/>
</dbReference>
<reference evidence="8" key="2">
    <citation type="submission" date="2009-09" db="EMBL/GenBank/DDBJ databases">
        <title>Complete sequence of chromosome of Candidatus Accumulibacter phosphatis clade IIA str. UW-1.</title>
        <authorList>
            <consortium name="US DOE Joint Genome Institute"/>
            <person name="Martin H.G."/>
            <person name="Ivanova N."/>
            <person name="Kunin V."/>
            <person name="Warnecke F."/>
            <person name="Barry K."/>
            <person name="He S."/>
            <person name="Salamov A."/>
            <person name="Szeto E."/>
            <person name="Dalin E."/>
            <person name="Pangilinan J.L."/>
            <person name="Lapidus A."/>
            <person name="Lowry S."/>
            <person name="Kyrpides N.C."/>
            <person name="McMahon K.D."/>
            <person name="Hugenholtz P."/>
        </authorList>
    </citation>
    <scope>NUCLEOTIDE SEQUENCE [LARGE SCALE GENOMIC DNA]</scope>
    <source>
        <strain evidence="8">UW-1</strain>
    </source>
</reference>
<evidence type="ECO:0000259" key="7">
    <source>
        <dbReference type="SMART" id="SM00226"/>
    </source>
</evidence>
<reference evidence="8" key="1">
    <citation type="submission" date="2009-08" db="EMBL/GenBank/DDBJ databases">
        <authorList>
            <consortium name="US DOE Joint Genome Institute"/>
            <person name="Lucas S."/>
            <person name="Copeland A."/>
            <person name="Lapidus A."/>
            <person name="Glavina del Rio T."/>
            <person name="Dalin E."/>
            <person name="Tice H."/>
            <person name="Bruce D."/>
            <person name="Barry K."/>
            <person name="Pitluck S."/>
            <person name="Lowry S."/>
            <person name="Larimer F."/>
            <person name="Land M."/>
            <person name="Hauser L."/>
            <person name="Kyrpides N."/>
            <person name="Ivanova N."/>
            <person name="McMahon K.D."/>
            <person name="Hugenholtz P."/>
        </authorList>
    </citation>
    <scope>NUCLEOTIDE SEQUENCE</scope>
    <source>
        <strain evidence="8">UW-1</strain>
    </source>
</reference>
<organism evidence="8">
    <name type="scientific">Accumulibacter regalis</name>
    <dbReference type="NCBI Taxonomy" id="522306"/>
    <lineage>
        <taxon>Bacteria</taxon>
        <taxon>Pseudomonadati</taxon>
        <taxon>Pseudomonadota</taxon>
        <taxon>Betaproteobacteria</taxon>
        <taxon>Candidatus Accumulibacter</taxon>
    </lineage>
</organism>
<gene>
    <name evidence="8" type="ordered locus">CAP2UW1_1963</name>
</gene>
<feature type="domain" description="Phosphotyrosine protein phosphatase I" evidence="7">
    <location>
        <begin position="3"/>
        <end position="144"/>
    </location>
</feature>
<dbReference type="eggNOG" id="COG0394">
    <property type="taxonomic scope" value="Bacteria"/>
</dbReference>
<dbReference type="PRINTS" id="PR00719">
    <property type="entry name" value="LMWPTPASE"/>
</dbReference>
<dbReference type="SMART" id="SM00226">
    <property type="entry name" value="LMWPc"/>
    <property type="match status" value="1"/>
</dbReference>
<dbReference type="Pfam" id="PF01451">
    <property type="entry name" value="LMWPc"/>
    <property type="match status" value="1"/>
</dbReference>
<dbReference type="KEGG" id="app:CAP2UW1_1963"/>
<dbReference type="CDD" id="cd16343">
    <property type="entry name" value="LMWPTP"/>
    <property type="match status" value="1"/>
</dbReference>
<keyword evidence="3" id="KW-0378">Hydrolase</keyword>
<dbReference type="PANTHER" id="PTHR11717:SF31">
    <property type="entry name" value="LOW MOLECULAR WEIGHT PROTEIN-TYROSINE-PHOSPHATASE ETP-RELATED"/>
    <property type="match status" value="1"/>
</dbReference>
<dbReference type="GO" id="GO:0004725">
    <property type="term" value="F:protein tyrosine phosphatase activity"/>
    <property type="evidence" value="ECO:0007669"/>
    <property type="project" value="UniProtKB-EC"/>
</dbReference>
<dbReference type="STRING" id="522306.CAP2UW1_1963"/>